<keyword evidence="4 8" id="KW-0732">Signal</keyword>
<comment type="caution">
    <text evidence="9">The sequence shown here is derived from an EMBL/GenBank/DDBJ whole genome shotgun (WGS) entry which is preliminary data.</text>
</comment>
<dbReference type="AlphaFoldDB" id="A0A2S6NDZ8"/>
<keyword evidence="3" id="KW-0858">Xylan degradation</keyword>
<evidence type="ECO:0000313" key="10">
    <source>
        <dbReference type="Proteomes" id="UP000239089"/>
    </source>
</evidence>
<dbReference type="Gene3D" id="3.40.50.1820">
    <property type="entry name" value="alpha/beta hydrolase"/>
    <property type="match status" value="1"/>
</dbReference>
<evidence type="ECO:0000256" key="2">
    <source>
        <dbReference type="ARBA" id="ARBA00022525"/>
    </source>
</evidence>
<evidence type="ECO:0000313" key="9">
    <source>
        <dbReference type="EMBL" id="PPQ32820.1"/>
    </source>
</evidence>
<organism evidence="9 10">
    <name type="scientific">Rhodoblastus sphagnicola</name>
    <dbReference type="NCBI Taxonomy" id="333368"/>
    <lineage>
        <taxon>Bacteria</taxon>
        <taxon>Pseudomonadati</taxon>
        <taxon>Pseudomonadota</taxon>
        <taxon>Alphaproteobacteria</taxon>
        <taxon>Hyphomicrobiales</taxon>
        <taxon>Rhodoblastaceae</taxon>
        <taxon>Rhodoblastus</taxon>
    </lineage>
</organism>
<name>A0A2S6NDZ8_9HYPH</name>
<proteinExistence type="predicted"/>
<dbReference type="InterPro" id="IPR029058">
    <property type="entry name" value="AB_hydrolase_fold"/>
</dbReference>
<reference evidence="9 10" key="1">
    <citation type="journal article" date="2018" name="Arch. Microbiol.">
        <title>New insights into the metabolic potential of the phototrophic purple bacterium Rhodopila globiformis DSM 161(T) from its draft genome sequence and evidence for a vanadium-dependent nitrogenase.</title>
        <authorList>
            <person name="Imhoff J.F."/>
            <person name="Rahn T."/>
            <person name="Kunzel S."/>
            <person name="Neulinger S.C."/>
        </authorList>
    </citation>
    <scope>NUCLEOTIDE SEQUENCE [LARGE SCALE GENOMIC DNA]</scope>
    <source>
        <strain evidence="9 10">DSM 16996</strain>
    </source>
</reference>
<dbReference type="GO" id="GO:0045493">
    <property type="term" value="P:xylan catabolic process"/>
    <property type="evidence" value="ECO:0007669"/>
    <property type="project" value="UniProtKB-KW"/>
</dbReference>
<evidence type="ECO:0000256" key="8">
    <source>
        <dbReference type="SAM" id="SignalP"/>
    </source>
</evidence>
<dbReference type="PANTHER" id="PTHR38050:SF2">
    <property type="entry name" value="FERULOYL ESTERASE C-RELATED"/>
    <property type="match status" value="1"/>
</dbReference>
<keyword evidence="10" id="KW-1185">Reference proteome</keyword>
<feature type="signal peptide" evidence="8">
    <location>
        <begin position="1"/>
        <end position="29"/>
    </location>
</feature>
<evidence type="ECO:0000256" key="5">
    <source>
        <dbReference type="ARBA" id="ARBA00022801"/>
    </source>
</evidence>
<evidence type="ECO:0000256" key="3">
    <source>
        <dbReference type="ARBA" id="ARBA00022651"/>
    </source>
</evidence>
<keyword evidence="6" id="KW-0119">Carbohydrate metabolism</keyword>
<dbReference type="SUPFAM" id="SSF53474">
    <property type="entry name" value="alpha/beta-Hydrolases"/>
    <property type="match status" value="1"/>
</dbReference>
<evidence type="ECO:0000256" key="1">
    <source>
        <dbReference type="ARBA" id="ARBA00004613"/>
    </source>
</evidence>
<dbReference type="GO" id="GO:0005576">
    <property type="term" value="C:extracellular region"/>
    <property type="evidence" value="ECO:0007669"/>
    <property type="project" value="UniProtKB-SubCell"/>
</dbReference>
<keyword evidence="5" id="KW-0378">Hydrolase</keyword>
<dbReference type="InterPro" id="IPR043595">
    <property type="entry name" value="FaeB/C/D"/>
</dbReference>
<sequence>MKNLFGAARAAAASGLATLLLLVSTPAEAGARLTISSDGISRAAVLVARDRLKLRRRPLIIVLQRSGGLGVRGRRHHGLEQAAGSKPIFIYPEALGGKWPIAPGPDTDREVNFLHNLTDHLIDQGRIDPRRIFVVGIGSGGPLAYRAACGGVGRPVVGLATVVSAMPQDLAACAPAAPLAYIAVNAAQDPKIPYAGGAATAGEVSFDALGAEQSLQAFAKINSCGARRDDKRLPEHKDGRGAHGAILTFANCKAPTELIRIDAASHRLPGRTPESGDGVPEDFDANRAIWDFLQRSGA</sequence>
<gene>
    <name evidence="9" type="ORF">CCR94_04070</name>
</gene>
<comment type="subcellular location">
    <subcellularLocation>
        <location evidence="1">Secreted</location>
    </subcellularLocation>
</comment>
<dbReference type="PANTHER" id="PTHR38050">
    <property type="match status" value="1"/>
</dbReference>
<dbReference type="GO" id="GO:0030600">
    <property type="term" value="F:feruloyl esterase activity"/>
    <property type="evidence" value="ECO:0007669"/>
    <property type="project" value="InterPro"/>
</dbReference>
<dbReference type="EMBL" id="NHSJ01000034">
    <property type="protein sequence ID" value="PPQ32820.1"/>
    <property type="molecule type" value="Genomic_DNA"/>
</dbReference>
<evidence type="ECO:0000256" key="4">
    <source>
        <dbReference type="ARBA" id="ARBA00022729"/>
    </source>
</evidence>
<keyword evidence="2" id="KW-0964">Secreted</keyword>
<evidence type="ECO:0000256" key="6">
    <source>
        <dbReference type="ARBA" id="ARBA00023277"/>
    </source>
</evidence>
<feature type="chain" id="PRO_5015760375" description="Phospholipase/carboxylesterase/thioesterase domain-containing protein" evidence="8">
    <location>
        <begin position="30"/>
        <end position="298"/>
    </location>
</feature>
<evidence type="ECO:0000256" key="7">
    <source>
        <dbReference type="ARBA" id="ARBA00023326"/>
    </source>
</evidence>
<keyword evidence="7" id="KW-0624">Polysaccharide degradation</keyword>
<accession>A0A2S6NDZ8</accession>
<dbReference type="Proteomes" id="UP000239089">
    <property type="component" value="Unassembled WGS sequence"/>
</dbReference>
<evidence type="ECO:0008006" key="11">
    <source>
        <dbReference type="Google" id="ProtNLM"/>
    </source>
</evidence>
<protein>
    <recommendedName>
        <fullName evidence="11">Phospholipase/carboxylesterase/thioesterase domain-containing protein</fullName>
    </recommendedName>
</protein>